<dbReference type="EMBL" id="WWBZ02000073">
    <property type="protein sequence ID" value="KAF4302409.1"/>
    <property type="molecule type" value="Genomic_DNA"/>
</dbReference>
<feature type="compositionally biased region" description="Acidic residues" evidence="1">
    <location>
        <begin position="707"/>
        <end position="721"/>
    </location>
</feature>
<evidence type="ECO:0000313" key="5">
    <source>
        <dbReference type="Proteomes" id="UP000572817"/>
    </source>
</evidence>
<evidence type="ECO:0000313" key="4">
    <source>
        <dbReference type="EMBL" id="KAF4305909.1"/>
    </source>
</evidence>
<feature type="region of interest" description="Disordered" evidence="1">
    <location>
        <begin position="74"/>
        <end position="180"/>
    </location>
</feature>
<evidence type="ECO:0000256" key="1">
    <source>
        <dbReference type="SAM" id="MobiDB-lite"/>
    </source>
</evidence>
<dbReference type="InterPro" id="IPR057379">
    <property type="entry name" value="PH_SPO71"/>
</dbReference>
<dbReference type="PANTHER" id="PTHR28076">
    <property type="entry name" value="SPORULATION-SPECIFIC PROTEIN 71"/>
    <property type="match status" value="1"/>
</dbReference>
<dbReference type="AlphaFoldDB" id="A0A8H4IRV3"/>
<dbReference type="SMART" id="SM00233">
    <property type="entry name" value="PH"/>
    <property type="match status" value="2"/>
</dbReference>
<accession>A0A8H4IRV3</accession>
<feature type="domain" description="PH" evidence="2">
    <location>
        <begin position="561"/>
        <end position="772"/>
    </location>
</feature>
<feature type="domain" description="PH" evidence="2">
    <location>
        <begin position="835"/>
        <end position="1013"/>
    </location>
</feature>
<protein>
    <submittedName>
        <fullName evidence="4">Ph domain protein</fullName>
    </submittedName>
</protein>
<dbReference type="InterPro" id="IPR040345">
    <property type="entry name" value="Mug56/Spo71"/>
</dbReference>
<dbReference type="GO" id="GO:0005628">
    <property type="term" value="C:prospore membrane"/>
    <property type="evidence" value="ECO:0007669"/>
    <property type="project" value="TreeGrafter"/>
</dbReference>
<feature type="compositionally biased region" description="Basic and acidic residues" evidence="1">
    <location>
        <begin position="100"/>
        <end position="111"/>
    </location>
</feature>
<feature type="region of interest" description="Disordered" evidence="1">
    <location>
        <begin position="701"/>
        <end position="721"/>
    </location>
</feature>
<dbReference type="Pfam" id="PF15407">
    <property type="entry name" value="Spo7_2_N"/>
    <property type="match status" value="1"/>
</dbReference>
<dbReference type="InterPro" id="IPR001849">
    <property type="entry name" value="PH_domain"/>
</dbReference>
<name>A0A8H4IRV3_9PEZI</name>
<evidence type="ECO:0000259" key="2">
    <source>
        <dbReference type="PROSITE" id="PS50003"/>
    </source>
</evidence>
<keyword evidence="5" id="KW-1185">Reference proteome</keyword>
<reference evidence="4 5" key="1">
    <citation type="submission" date="2020-04" db="EMBL/GenBank/DDBJ databases">
        <title>Genome Assembly and Annotation of Botryosphaeria dothidea sdau 11-99, a Latent Pathogen of Apple Fruit Ring Rot in China.</title>
        <authorList>
            <person name="Yu C."/>
            <person name="Diao Y."/>
            <person name="Lu Q."/>
            <person name="Zhao J."/>
            <person name="Cui S."/>
            <person name="Peng C."/>
            <person name="He B."/>
            <person name="Liu H."/>
        </authorList>
    </citation>
    <scope>NUCLEOTIDE SEQUENCE [LARGE SCALE GENOMIC DNA]</scope>
    <source>
        <strain evidence="4">Sdau11-99</strain>
        <strain evidence="5">sdau11-99</strain>
    </source>
</reference>
<gene>
    <name evidence="4" type="ORF">GTA08_BOTSDO06352</name>
    <name evidence="3" type="ORF">GTA08_BOTSDO10147</name>
</gene>
<organism evidence="4 5">
    <name type="scientific">Botryosphaeria dothidea</name>
    <dbReference type="NCBI Taxonomy" id="55169"/>
    <lineage>
        <taxon>Eukaryota</taxon>
        <taxon>Fungi</taxon>
        <taxon>Dikarya</taxon>
        <taxon>Ascomycota</taxon>
        <taxon>Pezizomycotina</taxon>
        <taxon>Dothideomycetes</taxon>
        <taxon>Dothideomycetes incertae sedis</taxon>
        <taxon>Botryosphaeriales</taxon>
        <taxon>Botryosphaeriaceae</taxon>
        <taxon>Botryosphaeria</taxon>
    </lineage>
</organism>
<evidence type="ECO:0000313" key="3">
    <source>
        <dbReference type="EMBL" id="KAF4302409.1"/>
    </source>
</evidence>
<dbReference type="Proteomes" id="UP000572817">
    <property type="component" value="Unassembled WGS sequence"/>
</dbReference>
<dbReference type="EMBL" id="WWBZ02000040">
    <property type="protein sequence ID" value="KAF4305909.1"/>
    <property type="molecule type" value="Genomic_DNA"/>
</dbReference>
<dbReference type="SUPFAM" id="SSF50729">
    <property type="entry name" value="PH domain-like"/>
    <property type="match status" value="2"/>
</dbReference>
<dbReference type="OrthoDB" id="5579281at2759"/>
<feature type="region of interest" description="Disordered" evidence="1">
    <location>
        <begin position="194"/>
        <end position="239"/>
    </location>
</feature>
<dbReference type="SMART" id="SM01316">
    <property type="entry name" value="Spo7_2_N"/>
    <property type="match status" value="1"/>
</dbReference>
<dbReference type="InterPro" id="IPR011993">
    <property type="entry name" value="PH-like_dom_sf"/>
</dbReference>
<feature type="compositionally biased region" description="Polar residues" evidence="1">
    <location>
        <begin position="223"/>
        <end position="232"/>
    </location>
</feature>
<dbReference type="PROSITE" id="PS50003">
    <property type="entry name" value="PH_DOMAIN"/>
    <property type="match status" value="2"/>
</dbReference>
<feature type="compositionally biased region" description="Polar residues" evidence="1">
    <location>
        <begin position="78"/>
        <end position="88"/>
    </location>
</feature>
<sequence length="1027" mass="117443">MDAGGLEPDSYTAQRLQHATPEHLYLTSRRCFIGPIPEGWLKSHRRDWYKHHLHINYSSRAATFTTNINVTRDRRTSGLDSPQTSRSFRISFPQPDDVTDESHGVGAEERAAGIGSSVAVPRASNTDGAIVDEELELRQRGHLQRSSTANSHKPDKKKKARPAYKRDNTGSYVTANEEPLSLPSPELRAISMAESSLQVPSPRGDASTSSLLPKADSVPRASATEQLNGTTQAREETGRSFVKFDVPDDSKRAEIQAKARLAQAGLHRKRSRLRKAKIRDGQIVKMDKMLVRVDATLAEIGEDFDENEAHKVESRTTEKWREYIVVCRDNDDDEHPDVPFILQMYKTRVIAAVEGSKNRKKAKHEVKLSPKYTRVNLYSSLDKTVVMWTPWRKGTKMFIMRPRSGSSAAEWYTFLRKILGWSRAAELQINVPDLDVSLRLENPFQYLETSKEMEEAAKGNTEAMAQAVQKEQAVASNIIKRAMEMLSQTTDYAEMVKHWTETERMGLAWKRYDRLEWIHGPNELNMYGSIAMARTHELELRPKEHYPTRATTKKDNIIEEPVPVEGFLIRLTSQRGVDKRLGRMFFKRLYFSTHDNYLVFSRPAKAVPPPPPKLPGSGDLRVPSAREITKGTPLIYAVNPYPIKDGQIEWLANGTRATEEDIKYRDRDAADEAERKTNLLLKCDGYINLCNVKKVRKAHRGASATDENIDEGSDVDFDQDVDDTAEDDGVTTEFDDERTFEIVLRNGLVVRLQAFDKMTKKEWVKRLRQLAKYWKYRCTTDIQLYKTIRKYNLNLLNIDEETEAIVGQFARKWEVSHAHASPNLYNLCGISACRSIHISGVLFRKPRRHATFTRCSVILSSGTLLIFQDSLRKSTGKQLQHIHHEHISTLDLRDCYLYSGLLTENDLLYQNRTFDNNKPGHTALPRIYLEDGWTSTDEDYMTCFAIWHGRKKSLFRRGGDDPREKEVREKEGGRRSRFKLVSQLGVPGNTMMFKARSRAERDHWVLAIQTECERLAQAEEIRLVGDA</sequence>
<dbReference type="InterPro" id="IPR039486">
    <property type="entry name" value="Mug56/Spo71_PH"/>
</dbReference>
<dbReference type="PANTHER" id="PTHR28076:SF1">
    <property type="entry name" value="PROSPORE MEMBRANE ADAPTER PROTEIN SPO71"/>
    <property type="match status" value="1"/>
</dbReference>
<dbReference type="Gene3D" id="2.30.29.30">
    <property type="entry name" value="Pleckstrin-homology domain (PH domain)/Phosphotyrosine-binding domain (PTB)"/>
    <property type="match status" value="1"/>
</dbReference>
<comment type="caution">
    <text evidence="4">The sequence shown here is derived from an EMBL/GenBank/DDBJ whole genome shotgun (WGS) entry which is preliminary data.</text>
</comment>
<feature type="compositionally biased region" description="Basic residues" evidence="1">
    <location>
        <begin position="154"/>
        <end position="163"/>
    </location>
</feature>
<dbReference type="Pfam" id="PF15404">
    <property type="entry name" value="PH_4"/>
    <property type="match status" value="1"/>
</dbReference>
<dbReference type="InterPro" id="IPR029217">
    <property type="entry name" value="Spo7_2_N"/>
</dbReference>
<dbReference type="Pfam" id="PF23207">
    <property type="entry name" value="PH_SPO71"/>
    <property type="match status" value="1"/>
</dbReference>
<proteinExistence type="predicted"/>
<dbReference type="GO" id="GO:1902657">
    <property type="term" value="P:protein localization to prospore membrane"/>
    <property type="evidence" value="ECO:0007669"/>
    <property type="project" value="InterPro"/>
</dbReference>